<dbReference type="EMBL" id="JAGYWB010000012">
    <property type="protein sequence ID" value="KAI0502601.1"/>
    <property type="molecule type" value="Genomic_DNA"/>
</dbReference>
<reference evidence="2" key="1">
    <citation type="journal article" date="2022" name="Front. Genet.">
        <title>Chromosome-Scale Assembly of the Dendrobium nobile Genome Provides Insights Into the Molecular Mechanism of the Biosynthesis of the Medicinal Active Ingredient of Dendrobium.</title>
        <authorList>
            <person name="Xu Q."/>
            <person name="Niu S.-C."/>
            <person name="Li K.-L."/>
            <person name="Zheng P.-J."/>
            <person name="Zhang X.-J."/>
            <person name="Jia Y."/>
            <person name="Liu Y."/>
            <person name="Niu Y.-X."/>
            <person name="Yu L.-H."/>
            <person name="Chen D.-F."/>
            <person name="Zhang G.-Q."/>
        </authorList>
    </citation>
    <scope>NUCLEOTIDE SEQUENCE</scope>
    <source>
        <tissue evidence="2">Leaf</tissue>
    </source>
</reference>
<dbReference type="Pfam" id="PF03108">
    <property type="entry name" value="DBD_Tnp_Mut"/>
    <property type="match status" value="1"/>
</dbReference>
<sequence>MVTILKKIYTKSRKSIFLLYLSMVESGFKQMTNIGRGTMVANKGLLIEKGQLTIFTLRGEIARICPWIKGHPYNMYYYIFGTSPKEYKEINSDVEVTEFINVYNDNFRAEIVITIQGVEGHESNSTLKEVVSSEQVVECSFNHNDVSLSAPTSCSKDIAVGTYFPDAISFKHALRSVAIKENFGVRIKASDKTRVIATCAYQGCKWRIRASLCEEISLLKLGDLKEIILVLVSIVLVIS</sequence>
<organism evidence="2 3">
    <name type="scientific">Dendrobium nobile</name>
    <name type="common">Orchid</name>
    <dbReference type="NCBI Taxonomy" id="94219"/>
    <lineage>
        <taxon>Eukaryota</taxon>
        <taxon>Viridiplantae</taxon>
        <taxon>Streptophyta</taxon>
        <taxon>Embryophyta</taxon>
        <taxon>Tracheophyta</taxon>
        <taxon>Spermatophyta</taxon>
        <taxon>Magnoliopsida</taxon>
        <taxon>Liliopsida</taxon>
        <taxon>Asparagales</taxon>
        <taxon>Orchidaceae</taxon>
        <taxon>Epidendroideae</taxon>
        <taxon>Malaxideae</taxon>
        <taxon>Dendrobiinae</taxon>
        <taxon>Dendrobium</taxon>
    </lineage>
</organism>
<gene>
    <name evidence="2" type="ORF">KFK09_017555</name>
</gene>
<dbReference type="AlphaFoldDB" id="A0A8T3B2I8"/>
<dbReference type="InterPro" id="IPR004332">
    <property type="entry name" value="Transposase_MuDR"/>
</dbReference>
<proteinExistence type="predicted"/>
<evidence type="ECO:0000313" key="3">
    <source>
        <dbReference type="Proteomes" id="UP000829196"/>
    </source>
</evidence>
<dbReference type="Proteomes" id="UP000829196">
    <property type="component" value="Unassembled WGS sequence"/>
</dbReference>
<keyword evidence="3" id="KW-1185">Reference proteome</keyword>
<evidence type="ECO:0000259" key="1">
    <source>
        <dbReference type="Pfam" id="PF03108"/>
    </source>
</evidence>
<feature type="domain" description="Transposase MuDR plant" evidence="1">
    <location>
        <begin position="158"/>
        <end position="216"/>
    </location>
</feature>
<evidence type="ECO:0000313" key="2">
    <source>
        <dbReference type="EMBL" id="KAI0502601.1"/>
    </source>
</evidence>
<dbReference type="SMR" id="A0A8T3B2I8"/>
<accession>A0A8T3B2I8</accession>
<protein>
    <recommendedName>
        <fullName evidence="1">Transposase MuDR plant domain-containing protein</fullName>
    </recommendedName>
</protein>
<name>A0A8T3B2I8_DENNO</name>
<comment type="caution">
    <text evidence="2">The sequence shown here is derived from an EMBL/GenBank/DDBJ whole genome shotgun (WGS) entry which is preliminary data.</text>
</comment>